<name>A0A9P5V6S7_9FUNG</name>
<gene>
    <name evidence="3" type="ORF">BG015_001668</name>
</gene>
<proteinExistence type="predicted"/>
<accession>A0A9P5V6S7</accession>
<evidence type="ECO:0000313" key="3">
    <source>
        <dbReference type="EMBL" id="KAF9140438.1"/>
    </source>
</evidence>
<dbReference type="InterPro" id="IPR046366">
    <property type="entry name" value="MPAB"/>
</dbReference>
<dbReference type="PANTHER" id="PTHR36124">
    <property type="match status" value="1"/>
</dbReference>
<evidence type="ECO:0000313" key="4">
    <source>
        <dbReference type="Proteomes" id="UP000748756"/>
    </source>
</evidence>
<evidence type="ECO:0000256" key="2">
    <source>
        <dbReference type="SAM" id="MobiDB-lite"/>
    </source>
</evidence>
<feature type="non-terminal residue" evidence="3">
    <location>
        <position position="307"/>
    </location>
</feature>
<feature type="coiled-coil region" evidence="1">
    <location>
        <begin position="102"/>
        <end position="129"/>
    </location>
</feature>
<sequence>MSLVRHLRYRRINNLLRKYPDPTFPLRDLAVAKEVSAATGGYDFPYVNVISLEFALFKTYVIPSISKILAATKQFATQCPKQADDTGLLLSEMTETYKRQVYRRMTEGKEDLEEDLKDVRREQLALEKLNFIHGHYPNRQEDYLYTLALSVLEPVSWINRLEWRQITDLEKNALLAVWTIHGQNMKIESILETFDELAQWSENYEHENMVYAPSNVAIAQPPASSSQKHPRHCTPSAAISSHPSSPTVFAPLRRFFIQYFLLPKRYPNFRTALRANNQGKFVPRWNKYTPVYPDRYHIEDLGPNRFL</sequence>
<organism evidence="3 4">
    <name type="scientific">Linnemannia schmuckeri</name>
    <dbReference type="NCBI Taxonomy" id="64567"/>
    <lineage>
        <taxon>Eukaryota</taxon>
        <taxon>Fungi</taxon>
        <taxon>Fungi incertae sedis</taxon>
        <taxon>Mucoromycota</taxon>
        <taxon>Mortierellomycotina</taxon>
        <taxon>Mortierellomycetes</taxon>
        <taxon>Mortierellales</taxon>
        <taxon>Mortierellaceae</taxon>
        <taxon>Linnemannia</taxon>
    </lineage>
</organism>
<dbReference type="AlphaFoldDB" id="A0A9P5V6S7"/>
<dbReference type="PANTHER" id="PTHR36124:SF1">
    <property type="entry name" value="ER-BOUND OXYGENASE MPAB_MPAB'_RUBBER OXYGENASE CATALYTIC DOMAIN-CONTAINING PROTEIN"/>
    <property type="match status" value="1"/>
</dbReference>
<reference evidence="3" key="1">
    <citation type="journal article" date="2020" name="Fungal Divers.">
        <title>Resolving the Mortierellaceae phylogeny through synthesis of multi-gene phylogenetics and phylogenomics.</title>
        <authorList>
            <person name="Vandepol N."/>
            <person name="Liber J."/>
            <person name="Desiro A."/>
            <person name="Na H."/>
            <person name="Kennedy M."/>
            <person name="Barry K."/>
            <person name="Grigoriev I.V."/>
            <person name="Miller A.N."/>
            <person name="O'Donnell K."/>
            <person name="Stajich J.E."/>
            <person name="Bonito G."/>
        </authorList>
    </citation>
    <scope>NUCLEOTIDE SEQUENCE</scope>
    <source>
        <strain evidence="3">NRRL 6426</strain>
    </source>
</reference>
<dbReference type="EMBL" id="JAAAUQ010001305">
    <property type="protein sequence ID" value="KAF9140438.1"/>
    <property type="molecule type" value="Genomic_DNA"/>
</dbReference>
<dbReference type="OrthoDB" id="545169at2759"/>
<keyword evidence="4" id="KW-1185">Reference proteome</keyword>
<feature type="region of interest" description="Disordered" evidence="2">
    <location>
        <begin position="221"/>
        <end position="241"/>
    </location>
</feature>
<dbReference type="Proteomes" id="UP000748756">
    <property type="component" value="Unassembled WGS sequence"/>
</dbReference>
<protein>
    <submittedName>
        <fullName evidence="3">Uncharacterized protein</fullName>
    </submittedName>
</protein>
<dbReference type="GO" id="GO:0016491">
    <property type="term" value="F:oxidoreductase activity"/>
    <property type="evidence" value="ECO:0007669"/>
    <property type="project" value="InterPro"/>
</dbReference>
<keyword evidence="1" id="KW-0175">Coiled coil</keyword>
<comment type="caution">
    <text evidence="3">The sequence shown here is derived from an EMBL/GenBank/DDBJ whole genome shotgun (WGS) entry which is preliminary data.</text>
</comment>
<evidence type="ECO:0000256" key="1">
    <source>
        <dbReference type="SAM" id="Coils"/>
    </source>
</evidence>